<dbReference type="InterPro" id="IPR037177">
    <property type="entry name" value="DLC_sf"/>
</dbReference>
<dbReference type="SMART" id="SM01375">
    <property type="entry name" value="Dynein_light"/>
    <property type="match status" value="1"/>
</dbReference>
<dbReference type="AlphaFoldDB" id="A0AAJ0FPW4"/>
<keyword evidence="2" id="KW-1185">Reference proteome</keyword>
<dbReference type="GO" id="GO:0030286">
    <property type="term" value="C:dynein complex"/>
    <property type="evidence" value="ECO:0007669"/>
    <property type="project" value="InterPro"/>
</dbReference>
<protein>
    <submittedName>
        <fullName evidence="1">Dynein light chain</fullName>
    </submittedName>
</protein>
<sequence length="84" mass="9622">MADRQPETPATRGEKLEAQIKSADMTEDLQAETIEIAQEAMSKFTIEKDIAQHIKRTVRICPLGRDYKITWWTVHQLACLLHDG</sequence>
<accession>A0AAJ0FPW4</accession>
<dbReference type="SUPFAM" id="SSF54648">
    <property type="entry name" value="DLC"/>
    <property type="match status" value="1"/>
</dbReference>
<gene>
    <name evidence="1" type="primary">DYN2</name>
    <name evidence="1" type="ORF">QQS21_009927</name>
</gene>
<name>A0AAJ0FPW4_9HYPO</name>
<evidence type="ECO:0000313" key="1">
    <source>
        <dbReference type="EMBL" id="KAK2592376.1"/>
    </source>
</evidence>
<dbReference type="Gene3D" id="3.30.740.10">
    <property type="entry name" value="Protein Inhibitor Of Neuronal Nitric Oxide Synthase"/>
    <property type="match status" value="1"/>
</dbReference>
<organism evidence="1 2">
    <name type="scientific">Conoideocrella luteorostrata</name>
    <dbReference type="NCBI Taxonomy" id="1105319"/>
    <lineage>
        <taxon>Eukaryota</taxon>
        <taxon>Fungi</taxon>
        <taxon>Dikarya</taxon>
        <taxon>Ascomycota</taxon>
        <taxon>Pezizomycotina</taxon>
        <taxon>Sordariomycetes</taxon>
        <taxon>Hypocreomycetidae</taxon>
        <taxon>Hypocreales</taxon>
        <taxon>Clavicipitaceae</taxon>
        <taxon>Conoideocrella</taxon>
    </lineage>
</organism>
<dbReference type="Pfam" id="PF01221">
    <property type="entry name" value="Dynein_light"/>
    <property type="match status" value="1"/>
</dbReference>
<dbReference type="InterPro" id="IPR001372">
    <property type="entry name" value="Dynein_light_chain_typ-1/2"/>
</dbReference>
<comment type="caution">
    <text evidence="1">The sequence shown here is derived from an EMBL/GenBank/DDBJ whole genome shotgun (WGS) entry which is preliminary data.</text>
</comment>
<dbReference type="EMBL" id="JASWJB010000270">
    <property type="protein sequence ID" value="KAK2592376.1"/>
    <property type="molecule type" value="Genomic_DNA"/>
</dbReference>
<dbReference type="Proteomes" id="UP001251528">
    <property type="component" value="Unassembled WGS sequence"/>
</dbReference>
<dbReference type="GO" id="GO:0007017">
    <property type="term" value="P:microtubule-based process"/>
    <property type="evidence" value="ECO:0007669"/>
    <property type="project" value="InterPro"/>
</dbReference>
<reference evidence="1" key="1">
    <citation type="submission" date="2023-06" db="EMBL/GenBank/DDBJ databases">
        <title>Conoideocrella luteorostrata (Hypocreales: Clavicipitaceae), a potential biocontrol fungus for elongate hemlock scale in United States Christmas tree production areas.</title>
        <authorList>
            <person name="Barrett H."/>
            <person name="Lovett B."/>
            <person name="Macias A.M."/>
            <person name="Stajich J.E."/>
            <person name="Kasson M.T."/>
        </authorList>
    </citation>
    <scope>NUCLEOTIDE SEQUENCE</scope>
    <source>
        <strain evidence="1">ARSEF 14590</strain>
    </source>
</reference>
<proteinExistence type="predicted"/>
<evidence type="ECO:0000313" key="2">
    <source>
        <dbReference type="Proteomes" id="UP001251528"/>
    </source>
</evidence>